<organism evidence="2 3">
    <name type="scientific">Hyaloperonospora brassicae</name>
    <name type="common">Brassica downy mildew</name>
    <name type="synonym">Peronospora brassicae</name>
    <dbReference type="NCBI Taxonomy" id="162125"/>
    <lineage>
        <taxon>Eukaryota</taxon>
        <taxon>Sar</taxon>
        <taxon>Stramenopiles</taxon>
        <taxon>Oomycota</taxon>
        <taxon>Peronosporomycetes</taxon>
        <taxon>Peronosporales</taxon>
        <taxon>Peronosporaceae</taxon>
        <taxon>Hyaloperonospora</taxon>
    </lineage>
</organism>
<protein>
    <submittedName>
        <fullName evidence="2">Uncharacterized protein</fullName>
    </submittedName>
</protein>
<name>A0AAV0U4F2_HYABA</name>
<feature type="region of interest" description="Disordered" evidence="1">
    <location>
        <begin position="96"/>
        <end position="127"/>
    </location>
</feature>
<dbReference type="EMBL" id="CANTFL010001110">
    <property type="protein sequence ID" value="CAI5731654.1"/>
    <property type="molecule type" value="Genomic_DNA"/>
</dbReference>
<dbReference type="AlphaFoldDB" id="A0AAV0U4F2"/>
<dbReference type="Proteomes" id="UP001162031">
    <property type="component" value="Unassembled WGS sequence"/>
</dbReference>
<evidence type="ECO:0000313" key="2">
    <source>
        <dbReference type="EMBL" id="CAI5731654.1"/>
    </source>
</evidence>
<evidence type="ECO:0000256" key="1">
    <source>
        <dbReference type="SAM" id="MobiDB-lite"/>
    </source>
</evidence>
<reference evidence="2" key="1">
    <citation type="submission" date="2022-12" db="EMBL/GenBank/DDBJ databases">
        <authorList>
            <person name="Webb A."/>
        </authorList>
    </citation>
    <scope>NUCLEOTIDE SEQUENCE</scope>
    <source>
        <strain evidence="2">Hp1</strain>
    </source>
</reference>
<gene>
    <name evidence="2" type="ORF">HBR001_LOCUS5263</name>
</gene>
<sequence>MLLTAANFVQRDVYVVGQPSDFLHPWHCCVYRTSSMTQANRVIETGEQLILTVSECVERIATAKRADPLHFPLILRYTDRHYSAYVHCTLPGPSDSVVSVDDDSGEDMDISQGEISDEETKGEDDGQAGVVGAATQPRLGGWHNDPSTRMGAGAITYTLRRDIQLILRCSAASRYPDLLEFLVNTVAACSPDTQLRLLATNLRRISSAEKQRLQLDYHISDKVMYQ</sequence>
<accession>A0AAV0U4F2</accession>
<proteinExistence type="predicted"/>
<evidence type="ECO:0000313" key="3">
    <source>
        <dbReference type="Proteomes" id="UP001162031"/>
    </source>
</evidence>
<comment type="caution">
    <text evidence="2">The sequence shown here is derived from an EMBL/GenBank/DDBJ whole genome shotgun (WGS) entry which is preliminary data.</text>
</comment>
<feature type="compositionally biased region" description="Acidic residues" evidence="1">
    <location>
        <begin position="100"/>
        <end position="126"/>
    </location>
</feature>
<keyword evidence="3" id="KW-1185">Reference proteome</keyword>